<reference evidence="2 3" key="1">
    <citation type="submission" date="2023-10" db="EMBL/GenBank/DDBJ databases">
        <title>Rubellicoccus peritrichatus gen. nov., sp. nov., isolated from an algae of coral reef tank.</title>
        <authorList>
            <person name="Luo J."/>
        </authorList>
    </citation>
    <scope>NUCLEOTIDE SEQUENCE [LARGE SCALE GENOMIC DNA]</scope>
    <source>
        <strain evidence="2 3">CR14</strain>
    </source>
</reference>
<feature type="compositionally biased region" description="Basic and acidic residues" evidence="1">
    <location>
        <begin position="92"/>
        <end position="103"/>
    </location>
</feature>
<dbReference type="Pfam" id="PF11325">
    <property type="entry name" value="DUF3127"/>
    <property type="match status" value="1"/>
</dbReference>
<dbReference type="InterPro" id="IPR021474">
    <property type="entry name" value="DUF3127"/>
</dbReference>
<accession>A0AAQ3L5M9</accession>
<keyword evidence="3" id="KW-1185">Reference proteome</keyword>
<sequence>MFELSGKVKEIFDEQTFGSGFTKREFVITTAEKYPQDVQFELVKDKIALLSSVSKGDQVTVSFDVRGREWKGRYFVNLSAWKIQAGESGGAKAEDGPPLEHYDAVGGDADDVPF</sequence>
<dbReference type="KEGG" id="puo:RZN69_11645"/>
<dbReference type="RefSeq" id="WP_317831098.1">
    <property type="nucleotide sequence ID" value="NZ_CP136920.1"/>
</dbReference>
<gene>
    <name evidence="2" type="ORF">RZN69_11645</name>
</gene>
<dbReference type="AlphaFoldDB" id="A0AAQ3L5M9"/>
<organism evidence="2 3">
    <name type="scientific">Rubellicoccus peritrichatus</name>
    <dbReference type="NCBI Taxonomy" id="3080537"/>
    <lineage>
        <taxon>Bacteria</taxon>
        <taxon>Pseudomonadati</taxon>
        <taxon>Verrucomicrobiota</taxon>
        <taxon>Opitutia</taxon>
        <taxon>Puniceicoccales</taxon>
        <taxon>Cerasicoccaceae</taxon>
        <taxon>Rubellicoccus</taxon>
    </lineage>
</organism>
<dbReference type="Proteomes" id="UP001304300">
    <property type="component" value="Chromosome"/>
</dbReference>
<evidence type="ECO:0000313" key="3">
    <source>
        <dbReference type="Proteomes" id="UP001304300"/>
    </source>
</evidence>
<feature type="region of interest" description="Disordered" evidence="1">
    <location>
        <begin position="87"/>
        <end position="114"/>
    </location>
</feature>
<dbReference type="EMBL" id="CP136920">
    <property type="protein sequence ID" value="WOO39267.1"/>
    <property type="molecule type" value="Genomic_DNA"/>
</dbReference>
<evidence type="ECO:0000313" key="2">
    <source>
        <dbReference type="EMBL" id="WOO39267.1"/>
    </source>
</evidence>
<name>A0AAQ3L5M9_9BACT</name>
<protein>
    <submittedName>
        <fullName evidence="2">DUF3127 domain-containing protein</fullName>
    </submittedName>
</protein>
<evidence type="ECO:0000256" key="1">
    <source>
        <dbReference type="SAM" id="MobiDB-lite"/>
    </source>
</evidence>
<proteinExistence type="predicted"/>